<dbReference type="Proteomes" id="UP001165590">
    <property type="component" value="Unassembled WGS sequence"/>
</dbReference>
<evidence type="ECO:0000256" key="3">
    <source>
        <dbReference type="ARBA" id="ARBA00022679"/>
    </source>
</evidence>
<organism evidence="6 7">
    <name type="scientific">Streptomyces ortus</name>
    <dbReference type="NCBI Taxonomy" id="2867268"/>
    <lineage>
        <taxon>Bacteria</taxon>
        <taxon>Bacillati</taxon>
        <taxon>Actinomycetota</taxon>
        <taxon>Actinomycetes</taxon>
        <taxon>Kitasatosporales</taxon>
        <taxon>Streptomycetaceae</taxon>
        <taxon>Streptomyces</taxon>
    </lineage>
</organism>
<dbReference type="InterPro" id="IPR029063">
    <property type="entry name" value="SAM-dependent_MTases_sf"/>
</dbReference>
<evidence type="ECO:0000313" key="6">
    <source>
        <dbReference type="EMBL" id="MCX4232094.1"/>
    </source>
</evidence>
<reference evidence="6" key="1">
    <citation type="journal article" date="2022" name="bioRxiv">
        <title>Discovery and biosynthetic assessment of Streptomyces ortus sp nov. isolated from a deep-sea sponge.</title>
        <authorList>
            <person name="Williams S.E."/>
        </authorList>
    </citation>
    <scope>NUCLEOTIDE SEQUENCE</scope>
    <source>
        <strain evidence="6">A15ISP2-DRY2</strain>
    </source>
</reference>
<dbReference type="SUPFAM" id="SSF53335">
    <property type="entry name" value="S-adenosyl-L-methionine-dependent methyltransferases"/>
    <property type="match status" value="1"/>
</dbReference>
<sequence length="511" mass="55329">MDVYYQDDAVTLHHGDSLTVLPTLPDASVDAIVCDPPYELGFMGKAWDASGIAYNVDLWRQCWRVLKPGGHLLAFGGTRTYHRMTVAIEDAGFEIRDSLHWIYGSGFPKGQDIAKSIDKRRDDRQQVLQVTAWLAAARDAAGWTNRQIDALWGYSGMAGLWTTQGKAAIVPQPEQWDRLRNELGFDDTQIRPVVADLNGRKGTTGEAWSLREVIGTRNAPTRKSDHLFGDYSGDDRVTAPSSDAARQWQGWNTALKPAHEPIVLARKSTGYESTVANVLLHGTGGLNIDGCRTAAGQDYRDKCASVVGLDSNRNGDAYGEWTGTREDSAHVAGRWPTNVLLTHPPLLDDHGQPDGDACSDGCVPGCPIADMDRQSGITGSNARASKGRGMGYHGADGERGAWTGGDTGGASRFFPVFRYEAKAPASERPRLADGAAHPTVKPLTLMQWLVRLVTPPGGIVLDPFAGSGTTLEAARLENFSAIGIEQHEPHAQLVVQRLAKPYMTGLFGEAS</sequence>
<keyword evidence="7" id="KW-1185">Reference proteome</keyword>
<dbReference type="EMBL" id="JAIFZO010000002">
    <property type="protein sequence ID" value="MCX4232094.1"/>
    <property type="molecule type" value="Genomic_DNA"/>
</dbReference>
<gene>
    <name evidence="6" type="ORF">K3769_04710</name>
</gene>
<dbReference type="CDD" id="cd02440">
    <property type="entry name" value="AdoMet_MTases"/>
    <property type="match status" value="1"/>
</dbReference>
<feature type="region of interest" description="Disordered" evidence="4">
    <location>
        <begin position="373"/>
        <end position="404"/>
    </location>
</feature>
<evidence type="ECO:0000313" key="7">
    <source>
        <dbReference type="Proteomes" id="UP001165590"/>
    </source>
</evidence>
<dbReference type="PRINTS" id="PR00508">
    <property type="entry name" value="S21N4MTFRASE"/>
</dbReference>
<accession>A0ABT3UX04</accession>
<keyword evidence="3" id="KW-0808">Transferase</keyword>
<protein>
    <submittedName>
        <fullName evidence="6">Site-specific DNA-methyltransferase</fullName>
    </submittedName>
</protein>
<evidence type="ECO:0000259" key="5">
    <source>
        <dbReference type="Pfam" id="PF01555"/>
    </source>
</evidence>
<evidence type="ECO:0000256" key="2">
    <source>
        <dbReference type="ARBA" id="ARBA00022603"/>
    </source>
</evidence>
<dbReference type="Pfam" id="PF01555">
    <property type="entry name" value="N6_N4_Mtase"/>
    <property type="match status" value="1"/>
</dbReference>
<evidence type="ECO:0000256" key="4">
    <source>
        <dbReference type="SAM" id="MobiDB-lite"/>
    </source>
</evidence>
<comment type="similarity">
    <text evidence="1">Belongs to the N(4)/N(6)-methyltransferase family.</text>
</comment>
<dbReference type="RefSeq" id="WP_267025197.1">
    <property type="nucleotide sequence ID" value="NZ_JAIFZO010000002.1"/>
</dbReference>
<proteinExistence type="inferred from homology"/>
<dbReference type="InterPro" id="IPR002941">
    <property type="entry name" value="DNA_methylase_N4/N6"/>
</dbReference>
<feature type="domain" description="DNA methylase N-4/N-6" evidence="5">
    <location>
        <begin position="29"/>
        <end position="494"/>
    </location>
</feature>
<name>A0ABT3UX04_9ACTN</name>
<comment type="caution">
    <text evidence="6">The sequence shown here is derived from an EMBL/GenBank/DDBJ whole genome shotgun (WGS) entry which is preliminary data.</text>
</comment>
<dbReference type="PROSITE" id="PS00092">
    <property type="entry name" value="N6_MTASE"/>
    <property type="match status" value="1"/>
</dbReference>
<dbReference type="InterPro" id="IPR002052">
    <property type="entry name" value="DNA_methylase_N6_adenine_CS"/>
</dbReference>
<dbReference type="Gene3D" id="3.40.50.150">
    <property type="entry name" value="Vaccinia Virus protein VP39"/>
    <property type="match status" value="2"/>
</dbReference>
<evidence type="ECO:0000256" key="1">
    <source>
        <dbReference type="ARBA" id="ARBA00006594"/>
    </source>
</evidence>
<dbReference type="InterPro" id="IPR001091">
    <property type="entry name" value="RM_Methyltransferase"/>
</dbReference>
<keyword evidence="2" id="KW-0489">Methyltransferase</keyword>